<sequence length="169" mass="19034">MPLALPPRLWDHRAHYLVVRLVPLLLEGWPLHGTAGAARFCSCWATHHQRNIPAALRCPRGTHKICVNGQRLKSHLIWSTRGASSFLNFLQSYHFFSLLANVSVHRLRQPPLPLLETNYNPEQDGEQRARRVRQIPGAGCGWGGVLASSNKARPFHLIKVDPPLHTLSL</sequence>
<proteinExistence type="predicted"/>
<gene>
    <name evidence="1" type="ORF">E2C01_020237</name>
</gene>
<accession>A0A5B7E1H6</accession>
<evidence type="ECO:0000313" key="1">
    <source>
        <dbReference type="EMBL" id="MPC27083.1"/>
    </source>
</evidence>
<reference evidence="1 2" key="1">
    <citation type="submission" date="2019-05" db="EMBL/GenBank/DDBJ databases">
        <title>Another draft genome of Portunus trituberculatus and its Hox gene families provides insights of decapod evolution.</title>
        <authorList>
            <person name="Jeong J.-H."/>
            <person name="Song I."/>
            <person name="Kim S."/>
            <person name="Choi T."/>
            <person name="Kim D."/>
            <person name="Ryu S."/>
            <person name="Kim W."/>
        </authorList>
    </citation>
    <scope>NUCLEOTIDE SEQUENCE [LARGE SCALE GENOMIC DNA]</scope>
    <source>
        <tissue evidence="1">Muscle</tissue>
    </source>
</reference>
<dbReference type="EMBL" id="VSRR010001689">
    <property type="protein sequence ID" value="MPC27083.1"/>
    <property type="molecule type" value="Genomic_DNA"/>
</dbReference>
<organism evidence="1 2">
    <name type="scientific">Portunus trituberculatus</name>
    <name type="common">Swimming crab</name>
    <name type="synonym">Neptunus trituberculatus</name>
    <dbReference type="NCBI Taxonomy" id="210409"/>
    <lineage>
        <taxon>Eukaryota</taxon>
        <taxon>Metazoa</taxon>
        <taxon>Ecdysozoa</taxon>
        <taxon>Arthropoda</taxon>
        <taxon>Crustacea</taxon>
        <taxon>Multicrustacea</taxon>
        <taxon>Malacostraca</taxon>
        <taxon>Eumalacostraca</taxon>
        <taxon>Eucarida</taxon>
        <taxon>Decapoda</taxon>
        <taxon>Pleocyemata</taxon>
        <taxon>Brachyura</taxon>
        <taxon>Eubrachyura</taxon>
        <taxon>Portunoidea</taxon>
        <taxon>Portunidae</taxon>
        <taxon>Portuninae</taxon>
        <taxon>Portunus</taxon>
    </lineage>
</organism>
<comment type="caution">
    <text evidence="1">The sequence shown here is derived from an EMBL/GenBank/DDBJ whole genome shotgun (WGS) entry which is preliminary data.</text>
</comment>
<dbReference type="Proteomes" id="UP000324222">
    <property type="component" value="Unassembled WGS sequence"/>
</dbReference>
<keyword evidence="2" id="KW-1185">Reference proteome</keyword>
<dbReference type="AlphaFoldDB" id="A0A5B7E1H6"/>
<evidence type="ECO:0000313" key="2">
    <source>
        <dbReference type="Proteomes" id="UP000324222"/>
    </source>
</evidence>
<name>A0A5B7E1H6_PORTR</name>
<protein>
    <submittedName>
        <fullName evidence="1">Uncharacterized protein</fullName>
    </submittedName>
</protein>